<accession>X1KCI4</accession>
<dbReference type="AlphaFoldDB" id="X1KCI4"/>
<organism evidence="1">
    <name type="scientific">marine sediment metagenome</name>
    <dbReference type="NCBI Taxonomy" id="412755"/>
    <lineage>
        <taxon>unclassified sequences</taxon>
        <taxon>metagenomes</taxon>
        <taxon>ecological metagenomes</taxon>
    </lineage>
</organism>
<protein>
    <submittedName>
        <fullName evidence="1">Uncharacterized protein</fullName>
    </submittedName>
</protein>
<comment type="caution">
    <text evidence="1">The sequence shown here is derived from an EMBL/GenBank/DDBJ whole genome shotgun (WGS) entry which is preliminary data.</text>
</comment>
<reference evidence="1" key="1">
    <citation type="journal article" date="2014" name="Front. Microbiol.">
        <title>High frequency of phylogenetically diverse reductive dehalogenase-homologous genes in deep subseafloor sedimentary metagenomes.</title>
        <authorList>
            <person name="Kawai M."/>
            <person name="Futagami T."/>
            <person name="Toyoda A."/>
            <person name="Takaki Y."/>
            <person name="Nishi S."/>
            <person name="Hori S."/>
            <person name="Arai W."/>
            <person name="Tsubouchi T."/>
            <person name="Morono Y."/>
            <person name="Uchiyama I."/>
            <person name="Ito T."/>
            <person name="Fujiyama A."/>
            <person name="Inagaki F."/>
            <person name="Takami H."/>
        </authorList>
    </citation>
    <scope>NUCLEOTIDE SEQUENCE</scope>
    <source>
        <strain evidence="1">Expedition CK06-06</strain>
    </source>
</reference>
<name>X1KCI4_9ZZZZ</name>
<dbReference type="EMBL" id="BARU01037997">
    <property type="protein sequence ID" value="GAH79773.1"/>
    <property type="molecule type" value="Genomic_DNA"/>
</dbReference>
<feature type="non-terminal residue" evidence="1">
    <location>
        <position position="1"/>
    </location>
</feature>
<sequence length="39" mass="4775">LTALEYLIKNVRSHFELLQKLYANNINWIHFYKSTDYSK</sequence>
<gene>
    <name evidence="1" type="ORF">S03H2_59118</name>
</gene>
<proteinExistence type="predicted"/>
<evidence type="ECO:0000313" key="1">
    <source>
        <dbReference type="EMBL" id="GAH79773.1"/>
    </source>
</evidence>